<evidence type="ECO:0000313" key="1">
    <source>
        <dbReference type="EMBL" id="CAG8700750.1"/>
    </source>
</evidence>
<dbReference type="InterPro" id="IPR027417">
    <property type="entry name" value="P-loop_NTPase"/>
</dbReference>
<dbReference type="PANTHER" id="PTHR36168">
    <property type="entry name" value="CHROMOSOME 1, WHOLE GENOME SHOTGUN SEQUENCE"/>
    <property type="match status" value="1"/>
</dbReference>
<dbReference type="Proteomes" id="UP000789831">
    <property type="component" value="Unassembled WGS sequence"/>
</dbReference>
<dbReference type="OrthoDB" id="2432464at2759"/>
<dbReference type="EMBL" id="CAJVPL010018058">
    <property type="protein sequence ID" value="CAG8700750.1"/>
    <property type="molecule type" value="Genomic_DNA"/>
</dbReference>
<dbReference type="AlphaFoldDB" id="A0A9N9HQG9"/>
<protein>
    <submittedName>
        <fullName evidence="1">12481_t:CDS:1</fullName>
    </submittedName>
</protein>
<feature type="non-terminal residue" evidence="1">
    <location>
        <position position="141"/>
    </location>
</feature>
<name>A0A9N9HQG9_9GLOM</name>
<dbReference type="SUPFAM" id="SSF52540">
    <property type="entry name" value="P-loop containing nucleoside triphosphate hydrolases"/>
    <property type="match status" value="1"/>
</dbReference>
<dbReference type="PANTHER" id="PTHR36168:SF1">
    <property type="entry name" value="ORC1-LIKE AAA ATPASE DOMAIN-CONTAINING PROTEIN"/>
    <property type="match status" value="1"/>
</dbReference>
<accession>A0A9N9HQG9</accession>
<gene>
    <name evidence="1" type="ORF">AGERDE_LOCUS13494</name>
</gene>
<keyword evidence="2" id="KW-1185">Reference proteome</keyword>
<evidence type="ECO:0000313" key="2">
    <source>
        <dbReference type="Proteomes" id="UP000789831"/>
    </source>
</evidence>
<reference evidence="1" key="1">
    <citation type="submission" date="2021-06" db="EMBL/GenBank/DDBJ databases">
        <authorList>
            <person name="Kallberg Y."/>
            <person name="Tangrot J."/>
            <person name="Rosling A."/>
        </authorList>
    </citation>
    <scope>NUCLEOTIDE SEQUENCE</scope>
    <source>
        <strain evidence="1">MT106</strain>
    </source>
</reference>
<proteinExistence type="predicted"/>
<comment type="caution">
    <text evidence="1">The sequence shown here is derived from an EMBL/GenBank/DDBJ whole genome shotgun (WGS) entry which is preliminary data.</text>
</comment>
<sequence length="141" mass="16106">FKRASAVYKKKHNKPPVIVYDNISRLVHKNSEILDILQDDAKDNADDRKYIAVFVSSEGSVPRRMESRSAWSRADKPVIEIGDLSEKESIDYLVNKRKIVEEEAKKLYELVGGRIVDLKSVANKFLAGQSFKVIKQQILTE</sequence>
<feature type="non-terminal residue" evidence="1">
    <location>
        <position position="1"/>
    </location>
</feature>
<organism evidence="1 2">
    <name type="scientific">Ambispora gerdemannii</name>
    <dbReference type="NCBI Taxonomy" id="144530"/>
    <lineage>
        <taxon>Eukaryota</taxon>
        <taxon>Fungi</taxon>
        <taxon>Fungi incertae sedis</taxon>
        <taxon>Mucoromycota</taxon>
        <taxon>Glomeromycotina</taxon>
        <taxon>Glomeromycetes</taxon>
        <taxon>Archaeosporales</taxon>
        <taxon>Ambisporaceae</taxon>
        <taxon>Ambispora</taxon>
    </lineage>
</organism>